<feature type="region of interest" description="Disordered" evidence="1">
    <location>
        <begin position="217"/>
        <end position="431"/>
    </location>
</feature>
<gene>
    <name evidence="2" type="primary">infB</name>
    <name evidence="2" type="ORF">AK812_SmicGene37491</name>
</gene>
<proteinExistence type="predicted"/>
<dbReference type="Proteomes" id="UP000186817">
    <property type="component" value="Unassembled WGS sequence"/>
</dbReference>
<dbReference type="AlphaFoldDB" id="A0A1Q9CG38"/>
<sequence>MQCDARGRSIGKGVAAPCEHGHQPGIRLVSHEVERQLRMVPGALFRLTASTNGESKSWKQEEIETSRKINENPMPAPTSTKNRQETIPRQIRGRPMFLGEAKEILKAFKESLLTPAVVRTMQNIEQRGGMHMEQHRRVLITQEWNPIMKRFDFPTTEDGYNAMKSGIREFADNDYVRSCCHEVEHLCGAPAGAYFGVPTAEEWAARKAAEAEAARAEEKRKEEEAKRKAEESRKAEEKRKAEETKRQAEAAKKAEEERQRAEAEARRIAEEEAKRKAEAEAQKHEEEEARRRLEAESRRKAEEESQKAEAEEREAAQLSQTEVPKSAEDGQAQVQAEDGEDLRTETSCEPGQAQADELERLAEEARQRAAKLRRADEAPPDSPGNEPESGRDTGDAVARVEEGEAVQSQKEEESHVRDAAKPVSPDSAEDLQVKESNLKEESNSNFFHEEHHCFDVAHQVPLWELPSKESRLVGAASKGAQLLGAVQESTGGQQWLHVSSRSCHAMGALADSAWALIHELNLVPAVERQPQALGYAGRYEVAHGKVAVRASPSLKGKIIGVVHEGRILMGTPHKVGGYAWLRFEESSRKKLADIGEEAWALIDGEPLGLQELLRPLDNDGRKTLESFHAKQQPEEASIAALAGPTEEKTDGPSEGHEAKDSKKDSKKEPDAKHDAKEATTTAISDPAKVESRMKAAQQARDVLSGPIEYKVLAQDHAAPVRREPLVQSPEVGKLERGRLVLGYPGGGWLQLAAVDDVEKKMHGCWVFIGTRLSAQWAELTITGEFEGALELSWLGLRKDKRVAYNVEWRTPEGATNPKKGHKISAANKVLVSGLPQGTPVRSLWCELSFRVGARVAADGDQDDKDVRLWGSWTQLLTGQFS</sequence>
<dbReference type="OMA" id="QEWNPIM"/>
<feature type="compositionally biased region" description="Basic and acidic residues" evidence="1">
    <location>
        <begin position="357"/>
        <end position="377"/>
    </location>
</feature>
<keyword evidence="3" id="KW-1185">Reference proteome</keyword>
<feature type="compositionally biased region" description="Basic and acidic residues" evidence="1">
    <location>
        <begin position="645"/>
        <end position="677"/>
    </location>
</feature>
<feature type="compositionally biased region" description="Basic and acidic residues" evidence="1">
    <location>
        <begin position="409"/>
        <end position="420"/>
    </location>
</feature>
<evidence type="ECO:0000313" key="3">
    <source>
        <dbReference type="Proteomes" id="UP000186817"/>
    </source>
</evidence>
<keyword evidence="2" id="KW-0648">Protein biosynthesis</keyword>
<protein>
    <submittedName>
        <fullName evidence="2">Translation initiation factor IF-2</fullName>
    </submittedName>
</protein>
<evidence type="ECO:0000313" key="2">
    <source>
        <dbReference type="EMBL" id="OLP81892.1"/>
    </source>
</evidence>
<accession>A0A1Q9CG38</accession>
<feature type="region of interest" description="Disordered" evidence="1">
    <location>
        <begin position="641"/>
        <end position="690"/>
    </location>
</feature>
<feature type="compositionally biased region" description="Basic and acidic residues" evidence="1">
    <location>
        <begin position="56"/>
        <end position="70"/>
    </location>
</feature>
<keyword evidence="2" id="KW-0396">Initiation factor</keyword>
<dbReference type="EMBL" id="LSRX01001240">
    <property type="protein sequence ID" value="OLP81892.1"/>
    <property type="molecule type" value="Genomic_DNA"/>
</dbReference>
<feature type="compositionally biased region" description="Basic and acidic residues" evidence="1">
    <location>
        <begin position="388"/>
        <end position="402"/>
    </location>
</feature>
<feature type="compositionally biased region" description="Basic and acidic residues" evidence="1">
    <location>
        <begin position="217"/>
        <end position="315"/>
    </location>
</feature>
<organism evidence="2 3">
    <name type="scientific">Symbiodinium microadriaticum</name>
    <name type="common">Dinoflagellate</name>
    <name type="synonym">Zooxanthella microadriatica</name>
    <dbReference type="NCBI Taxonomy" id="2951"/>
    <lineage>
        <taxon>Eukaryota</taxon>
        <taxon>Sar</taxon>
        <taxon>Alveolata</taxon>
        <taxon>Dinophyceae</taxon>
        <taxon>Suessiales</taxon>
        <taxon>Symbiodiniaceae</taxon>
        <taxon>Symbiodinium</taxon>
    </lineage>
</organism>
<dbReference type="PANTHER" id="PTHR33700">
    <property type="entry name" value="MYB-LIKE PROTEIN X"/>
    <property type="match status" value="1"/>
</dbReference>
<feature type="region of interest" description="Disordered" evidence="1">
    <location>
        <begin position="53"/>
        <end position="84"/>
    </location>
</feature>
<evidence type="ECO:0000256" key="1">
    <source>
        <dbReference type="SAM" id="MobiDB-lite"/>
    </source>
</evidence>
<comment type="caution">
    <text evidence="2">The sequence shown here is derived from an EMBL/GenBank/DDBJ whole genome shotgun (WGS) entry which is preliminary data.</text>
</comment>
<name>A0A1Q9CG38_SYMMI</name>
<dbReference type="PANTHER" id="PTHR33700:SF4">
    <property type="entry name" value="MYB-LIKE PROTEIN X"/>
    <property type="match status" value="1"/>
</dbReference>
<dbReference type="GO" id="GO:0003743">
    <property type="term" value="F:translation initiation factor activity"/>
    <property type="evidence" value="ECO:0007669"/>
    <property type="project" value="UniProtKB-KW"/>
</dbReference>
<reference evidence="2 3" key="1">
    <citation type="submission" date="2016-02" db="EMBL/GenBank/DDBJ databases">
        <title>Genome analysis of coral dinoflagellate symbionts highlights evolutionary adaptations to a symbiotic lifestyle.</title>
        <authorList>
            <person name="Aranda M."/>
            <person name="Li Y."/>
            <person name="Liew Y.J."/>
            <person name="Baumgarten S."/>
            <person name="Simakov O."/>
            <person name="Wilson M."/>
            <person name="Piel J."/>
            <person name="Ashoor H."/>
            <person name="Bougouffa S."/>
            <person name="Bajic V.B."/>
            <person name="Ryu T."/>
            <person name="Ravasi T."/>
            <person name="Bayer T."/>
            <person name="Micklem G."/>
            <person name="Kim H."/>
            <person name="Bhak J."/>
            <person name="Lajeunesse T.C."/>
            <person name="Voolstra C.R."/>
        </authorList>
    </citation>
    <scope>NUCLEOTIDE SEQUENCE [LARGE SCALE GENOMIC DNA]</scope>
    <source>
        <strain evidence="2 3">CCMP2467</strain>
    </source>
</reference>
<dbReference type="OrthoDB" id="434893at2759"/>